<feature type="domain" description="Methyltransferase small" evidence="6">
    <location>
        <begin position="105"/>
        <end position="198"/>
    </location>
</feature>
<dbReference type="HAMAP" id="MF_02126">
    <property type="entry name" value="RF_methyltr_PrmC"/>
    <property type="match status" value="1"/>
</dbReference>
<comment type="catalytic activity">
    <reaction evidence="5">
        <text>L-glutaminyl-[peptide chain release factor] + S-adenosyl-L-methionine = N(5)-methyl-L-glutaminyl-[peptide chain release factor] + S-adenosyl-L-homocysteine + H(+)</text>
        <dbReference type="Rhea" id="RHEA:42896"/>
        <dbReference type="Rhea" id="RHEA-COMP:10271"/>
        <dbReference type="Rhea" id="RHEA-COMP:10272"/>
        <dbReference type="ChEBI" id="CHEBI:15378"/>
        <dbReference type="ChEBI" id="CHEBI:30011"/>
        <dbReference type="ChEBI" id="CHEBI:57856"/>
        <dbReference type="ChEBI" id="CHEBI:59789"/>
        <dbReference type="ChEBI" id="CHEBI:61891"/>
        <dbReference type="EC" id="2.1.1.297"/>
    </reaction>
</comment>
<dbReference type="Gene3D" id="3.40.50.150">
    <property type="entry name" value="Vaccinia Virus protein VP39"/>
    <property type="match status" value="1"/>
</dbReference>
<keyword evidence="2" id="KW-0489">Methyltransferase</keyword>
<dbReference type="NCBIfam" id="TIGR00536">
    <property type="entry name" value="hemK_fam"/>
    <property type="match status" value="1"/>
</dbReference>
<dbReference type="SUPFAM" id="SSF53335">
    <property type="entry name" value="S-adenosyl-L-methionine-dependent methyltransferases"/>
    <property type="match status" value="1"/>
</dbReference>
<organism evidence="8">
    <name type="scientific">marine sediment metagenome</name>
    <dbReference type="NCBI Taxonomy" id="412755"/>
    <lineage>
        <taxon>unclassified sequences</taxon>
        <taxon>metagenomes</taxon>
        <taxon>ecological metagenomes</taxon>
    </lineage>
</organism>
<dbReference type="AlphaFoldDB" id="A0A0F9NFG4"/>
<dbReference type="NCBIfam" id="TIGR03534">
    <property type="entry name" value="RF_mod_PrmC"/>
    <property type="match status" value="1"/>
</dbReference>
<dbReference type="Gene3D" id="1.10.8.10">
    <property type="entry name" value="DNA helicase RuvA subunit, C-terminal domain"/>
    <property type="match status" value="1"/>
</dbReference>
<comment type="caution">
    <text evidence="8">The sequence shown here is derived from an EMBL/GenBank/DDBJ whole genome shotgun (WGS) entry which is preliminary data.</text>
</comment>
<dbReference type="Pfam" id="PF17827">
    <property type="entry name" value="PrmC_N"/>
    <property type="match status" value="1"/>
</dbReference>
<keyword evidence="3" id="KW-0808">Transferase</keyword>
<dbReference type="InterPro" id="IPR050320">
    <property type="entry name" value="N5-glutamine_MTase"/>
</dbReference>
<dbReference type="InterPro" id="IPR029063">
    <property type="entry name" value="SAM-dependent_MTases_sf"/>
</dbReference>
<dbReference type="InterPro" id="IPR019874">
    <property type="entry name" value="RF_methyltr_PrmC"/>
</dbReference>
<dbReference type="PANTHER" id="PTHR18895:SF74">
    <property type="entry name" value="MTRF1L RELEASE FACTOR GLUTAMINE METHYLTRANSFERASE"/>
    <property type="match status" value="1"/>
</dbReference>
<dbReference type="InterPro" id="IPR002052">
    <property type="entry name" value="DNA_methylase_N6_adenine_CS"/>
</dbReference>
<proteinExistence type="inferred from homology"/>
<name>A0A0F9NFG4_9ZZZZ</name>
<dbReference type="InterPro" id="IPR004556">
    <property type="entry name" value="HemK-like"/>
</dbReference>
<evidence type="ECO:0000259" key="7">
    <source>
        <dbReference type="Pfam" id="PF17827"/>
    </source>
</evidence>
<dbReference type="GO" id="GO:0032259">
    <property type="term" value="P:methylation"/>
    <property type="evidence" value="ECO:0007669"/>
    <property type="project" value="UniProtKB-KW"/>
</dbReference>
<keyword evidence="4" id="KW-0949">S-adenosyl-L-methionine</keyword>
<dbReference type="InterPro" id="IPR040758">
    <property type="entry name" value="PrmC_N"/>
</dbReference>
<sequence>MNITINLTKTIKQILDDGARYLQSKGNNSARTDAESLVAHSLGLKRVDIYLQLEKTLIDDELIELRELFKLRATGKPLQYILGTVAFRYLEIAVDENVLIPRPETEIIVEVIADIVTEKSKVLELGTGSGAIALSVASEVKARVDATDICTKALSVARSNAQKNGVSGVNFFESDWFSSVSEKYDLIVVNPPYVSLDEYSILQTEIRDFEPRLAVTDEADGLRCIKMITDSALSHLTDNGYLVLEIGHEQRKKVKHILDEKGFKNISAKQDLANRDRFVVASA</sequence>
<evidence type="ECO:0000313" key="8">
    <source>
        <dbReference type="EMBL" id="KKN16719.1"/>
    </source>
</evidence>
<dbReference type="EC" id="2.1.1.297" evidence="1"/>
<evidence type="ECO:0000256" key="5">
    <source>
        <dbReference type="ARBA" id="ARBA00048391"/>
    </source>
</evidence>
<evidence type="ECO:0000256" key="3">
    <source>
        <dbReference type="ARBA" id="ARBA00022679"/>
    </source>
</evidence>
<evidence type="ECO:0000259" key="6">
    <source>
        <dbReference type="Pfam" id="PF05175"/>
    </source>
</evidence>
<dbReference type="GO" id="GO:0003676">
    <property type="term" value="F:nucleic acid binding"/>
    <property type="evidence" value="ECO:0007669"/>
    <property type="project" value="InterPro"/>
</dbReference>
<dbReference type="Pfam" id="PF05175">
    <property type="entry name" value="MTS"/>
    <property type="match status" value="1"/>
</dbReference>
<dbReference type="GO" id="GO:0102559">
    <property type="term" value="F:peptide chain release factor N(5)-glutamine methyltransferase activity"/>
    <property type="evidence" value="ECO:0007669"/>
    <property type="project" value="UniProtKB-EC"/>
</dbReference>
<dbReference type="EMBL" id="LAZR01003586">
    <property type="protein sequence ID" value="KKN16719.1"/>
    <property type="molecule type" value="Genomic_DNA"/>
</dbReference>
<reference evidence="8" key="1">
    <citation type="journal article" date="2015" name="Nature">
        <title>Complex archaea that bridge the gap between prokaryotes and eukaryotes.</title>
        <authorList>
            <person name="Spang A."/>
            <person name="Saw J.H."/>
            <person name="Jorgensen S.L."/>
            <person name="Zaremba-Niedzwiedzka K."/>
            <person name="Martijn J."/>
            <person name="Lind A.E."/>
            <person name="van Eijk R."/>
            <person name="Schleper C."/>
            <person name="Guy L."/>
            <person name="Ettema T.J."/>
        </authorList>
    </citation>
    <scope>NUCLEOTIDE SEQUENCE</scope>
</reference>
<dbReference type="InterPro" id="IPR007848">
    <property type="entry name" value="Small_mtfrase_dom"/>
</dbReference>
<dbReference type="PROSITE" id="PS00092">
    <property type="entry name" value="N6_MTASE"/>
    <property type="match status" value="1"/>
</dbReference>
<feature type="domain" description="Release factor glutamine methyltransferase N-terminal" evidence="7">
    <location>
        <begin position="13"/>
        <end position="83"/>
    </location>
</feature>
<dbReference type="CDD" id="cd02440">
    <property type="entry name" value="AdoMet_MTases"/>
    <property type="match status" value="1"/>
</dbReference>
<dbReference type="PANTHER" id="PTHR18895">
    <property type="entry name" value="HEMK METHYLTRANSFERASE"/>
    <property type="match status" value="1"/>
</dbReference>
<gene>
    <name evidence="8" type="ORF">LCGC14_0973040</name>
</gene>
<evidence type="ECO:0000256" key="4">
    <source>
        <dbReference type="ARBA" id="ARBA00022691"/>
    </source>
</evidence>
<evidence type="ECO:0000256" key="2">
    <source>
        <dbReference type="ARBA" id="ARBA00022603"/>
    </source>
</evidence>
<accession>A0A0F9NFG4</accession>
<protein>
    <recommendedName>
        <fullName evidence="1">peptide chain release factor N(5)-glutamine methyltransferase</fullName>
        <ecNumber evidence="1">2.1.1.297</ecNumber>
    </recommendedName>
</protein>
<evidence type="ECO:0000256" key="1">
    <source>
        <dbReference type="ARBA" id="ARBA00012771"/>
    </source>
</evidence>